<keyword evidence="1" id="KW-0732">Signal</keyword>
<dbReference type="Proteomes" id="UP000053718">
    <property type="component" value="Unassembled WGS sequence"/>
</dbReference>
<dbReference type="AlphaFoldDB" id="A0A094IMX9"/>
<evidence type="ECO:0000256" key="1">
    <source>
        <dbReference type="SAM" id="SignalP"/>
    </source>
</evidence>
<evidence type="ECO:0008006" key="4">
    <source>
        <dbReference type="Google" id="ProtNLM"/>
    </source>
</evidence>
<proteinExistence type="predicted"/>
<comment type="caution">
    <text evidence="2">The sequence shown here is derived from an EMBL/GenBank/DDBJ whole genome shotgun (WGS) entry which is preliminary data.</text>
</comment>
<dbReference type="OrthoDB" id="8902034at2"/>
<dbReference type="STRING" id="1517416.IDAT_09150"/>
<organism evidence="2 3">
    <name type="scientific">Pseudidiomarina atlantica</name>
    <dbReference type="NCBI Taxonomy" id="1517416"/>
    <lineage>
        <taxon>Bacteria</taxon>
        <taxon>Pseudomonadati</taxon>
        <taxon>Pseudomonadota</taxon>
        <taxon>Gammaproteobacteria</taxon>
        <taxon>Alteromonadales</taxon>
        <taxon>Idiomarinaceae</taxon>
        <taxon>Pseudidiomarina</taxon>
    </lineage>
</organism>
<sequence>MKTFSLSMITLSLTVLAAANAAAKDAEALAAANAKLLEQTTGKGFGPQSPRDLEQLDGANSRAFSAAPDHDEMNLCNIHFHKNAEHKGGEFTTFAGYGDGTGFNTGYVYNGELSDEHLTAVEHNICAGPGGSLQAGDTIEAHYVFTSAQVNPGPTLGACLSESTMNPQLRVEGQVYVLVNDSDALDFNELAAFATVDGYVQPLNIPTDTGDPIQYAGSTTGPAYNEKGSPLKVSWSVRSQVAYVDIHSVGKWCEGNVFNETAAHGVRNLVTHPELISDID</sequence>
<feature type="chain" id="PRO_5001904491" description="Cadmium carbonic anhydrase" evidence="1">
    <location>
        <begin position="18"/>
        <end position="280"/>
    </location>
</feature>
<dbReference type="EMBL" id="JPIN01000008">
    <property type="protein sequence ID" value="KFZ28467.1"/>
    <property type="molecule type" value="Genomic_DNA"/>
</dbReference>
<reference evidence="2 3" key="1">
    <citation type="submission" date="2014-06" db="EMBL/GenBank/DDBJ databases">
        <title>Draft genome sequence of Idiomarina sp. MCCC 1A10513.</title>
        <authorList>
            <person name="Du J."/>
            <person name="Lai Q."/>
            <person name="Shao Z."/>
        </authorList>
    </citation>
    <scope>NUCLEOTIDE SEQUENCE [LARGE SCALE GENOMIC DNA]</scope>
    <source>
        <strain evidence="2 3">MCCC 1A10513</strain>
    </source>
</reference>
<gene>
    <name evidence="2" type="ORF">IDAT_09150</name>
</gene>
<dbReference type="InterPro" id="IPR018883">
    <property type="entry name" value="Delta_CA"/>
</dbReference>
<protein>
    <recommendedName>
        <fullName evidence="4">Cadmium carbonic anhydrase</fullName>
    </recommendedName>
</protein>
<dbReference type="eggNOG" id="ENOG502Z8DI">
    <property type="taxonomic scope" value="Bacteria"/>
</dbReference>
<dbReference type="RefSeq" id="WP_034732999.1">
    <property type="nucleotide sequence ID" value="NZ_JPIN01000008.1"/>
</dbReference>
<dbReference type="SUPFAM" id="SSF51069">
    <property type="entry name" value="Carbonic anhydrase"/>
    <property type="match status" value="1"/>
</dbReference>
<evidence type="ECO:0000313" key="3">
    <source>
        <dbReference type="Proteomes" id="UP000053718"/>
    </source>
</evidence>
<feature type="signal peptide" evidence="1">
    <location>
        <begin position="1"/>
        <end position="17"/>
    </location>
</feature>
<dbReference type="InterPro" id="IPR036398">
    <property type="entry name" value="CA_dom_sf"/>
</dbReference>
<evidence type="ECO:0000313" key="2">
    <source>
        <dbReference type="EMBL" id="KFZ28467.1"/>
    </source>
</evidence>
<keyword evidence="3" id="KW-1185">Reference proteome</keyword>
<dbReference type="Pfam" id="PF10563">
    <property type="entry name" value="CA_like"/>
    <property type="match status" value="1"/>
</dbReference>
<accession>A0A094IMX9</accession>
<name>A0A094IMX9_9GAMM</name>